<dbReference type="HOGENOM" id="CLU_2183995_0_0_1"/>
<evidence type="ECO:0000313" key="2">
    <source>
        <dbReference type="EMBL" id="EPS99371.1"/>
    </source>
</evidence>
<dbReference type="EMBL" id="KE504157">
    <property type="protein sequence ID" value="EPS99371.1"/>
    <property type="molecule type" value="Genomic_DNA"/>
</dbReference>
<dbReference type="Proteomes" id="UP000015241">
    <property type="component" value="Unassembled WGS sequence"/>
</dbReference>
<dbReference type="InParanoid" id="S8E2H1"/>
<evidence type="ECO:0000256" key="1">
    <source>
        <dbReference type="SAM" id="MobiDB-lite"/>
    </source>
</evidence>
<accession>S8E2H1</accession>
<feature type="region of interest" description="Disordered" evidence="1">
    <location>
        <begin position="41"/>
        <end position="62"/>
    </location>
</feature>
<name>S8E2H1_FOMSC</name>
<protein>
    <submittedName>
        <fullName evidence="2">Uncharacterized protein</fullName>
    </submittedName>
</protein>
<sequence>MLSSGIIQYCRDGTPVIILDKANACLAEGVKLMESTKEKLRAKMGGSSAEGRSSQGASATTASGVPVAITIDEETIKKQLAINLHETNVLQSRDNDVAFRLFFHLLYHARDLIGTTNEN</sequence>
<evidence type="ECO:0000313" key="3">
    <source>
        <dbReference type="Proteomes" id="UP000015241"/>
    </source>
</evidence>
<feature type="compositionally biased region" description="Low complexity" evidence="1">
    <location>
        <begin position="53"/>
        <end position="62"/>
    </location>
</feature>
<organism evidence="2 3">
    <name type="scientific">Fomitopsis schrenkii</name>
    <name type="common">Brown rot fungus</name>
    <dbReference type="NCBI Taxonomy" id="2126942"/>
    <lineage>
        <taxon>Eukaryota</taxon>
        <taxon>Fungi</taxon>
        <taxon>Dikarya</taxon>
        <taxon>Basidiomycota</taxon>
        <taxon>Agaricomycotina</taxon>
        <taxon>Agaricomycetes</taxon>
        <taxon>Polyporales</taxon>
        <taxon>Fomitopsis</taxon>
    </lineage>
</organism>
<keyword evidence="3" id="KW-1185">Reference proteome</keyword>
<dbReference type="AlphaFoldDB" id="S8E2H1"/>
<proteinExistence type="predicted"/>
<reference evidence="2 3" key="1">
    <citation type="journal article" date="2012" name="Science">
        <title>The Paleozoic origin of enzymatic lignin decomposition reconstructed from 31 fungal genomes.</title>
        <authorList>
            <person name="Floudas D."/>
            <person name="Binder M."/>
            <person name="Riley R."/>
            <person name="Barry K."/>
            <person name="Blanchette R.A."/>
            <person name="Henrissat B."/>
            <person name="Martinez A.T."/>
            <person name="Otillar R."/>
            <person name="Spatafora J.W."/>
            <person name="Yadav J.S."/>
            <person name="Aerts A."/>
            <person name="Benoit I."/>
            <person name="Boyd A."/>
            <person name="Carlson A."/>
            <person name="Copeland A."/>
            <person name="Coutinho P.M."/>
            <person name="de Vries R.P."/>
            <person name="Ferreira P."/>
            <person name="Findley K."/>
            <person name="Foster B."/>
            <person name="Gaskell J."/>
            <person name="Glotzer D."/>
            <person name="Gorecki P."/>
            <person name="Heitman J."/>
            <person name="Hesse C."/>
            <person name="Hori C."/>
            <person name="Igarashi K."/>
            <person name="Jurgens J.A."/>
            <person name="Kallen N."/>
            <person name="Kersten P."/>
            <person name="Kohler A."/>
            <person name="Kuees U."/>
            <person name="Kumar T.K.A."/>
            <person name="Kuo A."/>
            <person name="LaButti K."/>
            <person name="Larrondo L.F."/>
            <person name="Lindquist E."/>
            <person name="Ling A."/>
            <person name="Lombard V."/>
            <person name="Lucas S."/>
            <person name="Lundell T."/>
            <person name="Martin R."/>
            <person name="McLaughlin D.J."/>
            <person name="Morgenstern I."/>
            <person name="Morin E."/>
            <person name="Murat C."/>
            <person name="Nagy L.G."/>
            <person name="Nolan M."/>
            <person name="Ohm R.A."/>
            <person name="Patyshakuliyeva A."/>
            <person name="Rokas A."/>
            <person name="Ruiz-Duenas F.J."/>
            <person name="Sabat G."/>
            <person name="Salamov A."/>
            <person name="Samejima M."/>
            <person name="Schmutz J."/>
            <person name="Slot J.C."/>
            <person name="St John F."/>
            <person name="Stenlid J."/>
            <person name="Sun H."/>
            <person name="Sun S."/>
            <person name="Syed K."/>
            <person name="Tsang A."/>
            <person name="Wiebenga A."/>
            <person name="Young D."/>
            <person name="Pisabarro A."/>
            <person name="Eastwood D.C."/>
            <person name="Martin F."/>
            <person name="Cullen D."/>
            <person name="Grigoriev I.V."/>
            <person name="Hibbett D.S."/>
        </authorList>
    </citation>
    <scope>NUCLEOTIDE SEQUENCE</scope>
    <source>
        <strain evidence="3">FP-58527</strain>
    </source>
</reference>
<gene>
    <name evidence="2" type="ORF">FOMPIDRAFT_100304</name>
</gene>